<sequence length="162" mass="17758">MRYTFALAAAALWASTAFADEPATCYVPKDPTGDFVSGKVQPFDADPHTAAQVVRLLNQDNRANGRCFHKFIEREGGMPSAAGILYGARVSPAGKVTQVSVLGTREINDAMLMACLARSICQWELKASADGKERLLRLPPQYTNERSVRPELRTEPFSNLGR</sequence>
<evidence type="ECO:0000313" key="2">
    <source>
        <dbReference type="EMBL" id="MFC0253450.1"/>
    </source>
</evidence>
<proteinExistence type="predicted"/>
<gene>
    <name evidence="2" type="ORF">ACFFJK_16240</name>
</gene>
<protein>
    <recommendedName>
        <fullName evidence="4">AgmX/PglI C-terminal domain-containing protein</fullName>
    </recommendedName>
</protein>
<feature type="chain" id="PRO_5047066477" description="AgmX/PglI C-terminal domain-containing protein" evidence="1">
    <location>
        <begin position="20"/>
        <end position="162"/>
    </location>
</feature>
<reference evidence="2 3" key="1">
    <citation type="submission" date="2024-09" db="EMBL/GenBank/DDBJ databases">
        <authorList>
            <person name="Sun Q."/>
            <person name="Mori K."/>
        </authorList>
    </citation>
    <scope>NUCLEOTIDE SEQUENCE [LARGE SCALE GENOMIC DNA]</scope>
    <source>
        <strain evidence="2 3">CCM 7792</strain>
    </source>
</reference>
<organism evidence="2 3">
    <name type="scientific">Massilia consociata</name>
    <dbReference type="NCBI Taxonomy" id="760117"/>
    <lineage>
        <taxon>Bacteria</taxon>
        <taxon>Pseudomonadati</taxon>
        <taxon>Pseudomonadota</taxon>
        <taxon>Betaproteobacteria</taxon>
        <taxon>Burkholderiales</taxon>
        <taxon>Oxalobacteraceae</taxon>
        <taxon>Telluria group</taxon>
        <taxon>Massilia</taxon>
    </lineage>
</organism>
<name>A0ABV6FIU1_9BURK</name>
<dbReference type="Proteomes" id="UP001589773">
    <property type="component" value="Unassembled WGS sequence"/>
</dbReference>
<feature type="signal peptide" evidence="1">
    <location>
        <begin position="1"/>
        <end position="19"/>
    </location>
</feature>
<dbReference type="RefSeq" id="WP_379680501.1">
    <property type="nucleotide sequence ID" value="NZ_JBHLWP010000013.1"/>
</dbReference>
<evidence type="ECO:0008006" key="4">
    <source>
        <dbReference type="Google" id="ProtNLM"/>
    </source>
</evidence>
<comment type="caution">
    <text evidence="2">The sequence shown here is derived from an EMBL/GenBank/DDBJ whole genome shotgun (WGS) entry which is preliminary data.</text>
</comment>
<evidence type="ECO:0000313" key="3">
    <source>
        <dbReference type="Proteomes" id="UP001589773"/>
    </source>
</evidence>
<keyword evidence="1" id="KW-0732">Signal</keyword>
<keyword evidence="3" id="KW-1185">Reference proteome</keyword>
<accession>A0ABV6FIU1</accession>
<evidence type="ECO:0000256" key="1">
    <source>
        <dbReference type="SAM" id="SignalP"/>
    </source>
</evidence>
<dbReference type="EMBL" id="JBHLWP010000013">
    <property type="protein sequence ID" value="MFC0253450.1"/>
    <property type="molecule type" value="Genomic_DNA"/>
</dbReference>